<keyword evidence="1" id="KW-0175">Coiled coil</keyword>
<evidence type="ECO:0000256" key="1">
    <source>
        <dbReference type="SAM" id="Coils"/>
    </source>
</evidence>
<name>A0A1Q5NZG9_9BACI</name>
<dbReference type="RefSeq" id="WP_073712907.1">
    <property type="nucleotide sequence ID" value="NZ_MRWQ01000028.1"/>
</dbReference>
<feature type="coiled-coil region" evidence="1">
    <location>
        <begin position="29"/>
        <end position="56"/>
    </location>
</feature>
<protein>
    <submittedName>
        <fullName evidence="2">Uncharacterized protein</fullName>
    </submittedName>
</protein>
<sequence>MPINGHYLNQEEIDILLKTRSSFVREATKEDKNVLKEELYKKVDEYKQKNELEAAEYMEDLLKHLEVMNLHVTSENNKEIHFVYTRLTNDKDYENKESGFIIVKR</sequence>
<evidence type="ECO:0000313" key="2">
    <source>
        <dbReference type="EMBL" id="OKL35308.1"/>
    </source>
</evidence>
<proteinExistence type="predicted"/>
<organism evidence="2 3">
    <name type="scientific">Domibacillus mangrovi</name>
    <dbReference type="NCBI Taxonomy" id="1714354"/>
    <lineage>
        <taxon>Bacteria</taxon>
        <taxon>Bacillati</taxon>
        <taxon>Bacillota</taxon>
        <taxon>Bacilli</taxon>
        <taxon>Bacillales</taxon>
        <taxon>Bacillaceae</taxon>
        <taxon>Domibacillus</taxon>
    </lineage>
</organism>
<dbReference type="AlphaFoldDB" id="A0A1Q5NZG9"/>
<evidence type="ECO:0000313" key="3">
    <source>
        <dbReference type="Proteomes" id="UP000186524"/>
    </source>
</evidence>
<dbReference type="EMBL" id="MRWQ01000028">
    <property type="protein sequence ID" value="OKL35308.1"/>
    <property type="molecule type" value="Genomic_DNA"/>
</dbReference>
<gene>
    <name evidence="2" type="ORF">BLL40_16300</name>
</gene>
<reference evidence="2 3" key="1">
    <citation type="submission" date="2016-12" db="EMBL/GenBank/DDBJ databases">
        <title>Domibacillus sp. SAOS 44 whole genome sequencing.</title>
        <authorList>
            <person name="Verma A."/>
            <person name="Krishnamurthi S."/>
        </authorList>
    </citation>
    <scope>NUCLEOTIDE SEQUENCE [LARGE SCALE GENOMIC DNA]</scope>
    <source>
        <strain evidence="2 3">SAOS 44</strain>
    </source>
</reference>
<comment type="caution">
    <text evidence="2">The sequence shown here is derived from an EMBL/GenBank/DDBJ whole genome shotgun (WGS) entry which is preliminary data.</text>
</comment>
<accession>A0A1Q5NZG9</accession>
<keyword evidence="3" id="KW-1185">Reference proteome</keyword>
<dbReference type="Proteomes" id="UP000186524">
    <property type="component" value="Unassembled WGS sequence"/>
</dbReference>